<comment type="caution">
    <text evidence="2">The sequence shown here is derived from an EMBL/GenBank/DDBJ whole genome shotgun (WGS) entry which is preliminary data.</text>
</comment>
<protein>
    <submittedName>
        <fullName evidence="2">Uncharacterized protein</fullName>
    </submittedName>
</protein>
<keyword evidence="3" id="KW-1185">Reference proteome</keyword>
<sequence>MLSFTPIPATSQHRVYENTEVQQAHTPARRRHWPGIARQLAAPPTGSLPHQEVVNQTRGPVPEILTFNQRTGQATSNRRVISSGYICPLCNITQVKAVHDKVRTLEMNRRKKSLPLHAYILMGALNDIRPVQLTSRTGATVSEWLTCSPPTKAIRVQSPAESLRIFARGNRAGRVFSGISRFPHALSLRCCSILTTITLIGSKDLDVKSRPNFFTRSLTNENQCSCSRCSSNLSRMPVNACRSQGHGSLRNTGVKQTLVPWTRAARANKMASLASKMSERPSRQSTPAWQRSQHGTFDSTRQPNRQEAHYQRLAQAIGEWARLRQRKPPRCRFISVDYILCYTEVTGEGPGKRGAALACVQERRNTAEPRLDGVDISASPRDILVPQPQPAAVEVTAAHAPTPGRRGAVARASETPPDAWEARKGR</sequence>
<accession>A0ABQ9GD06</accession>
<evidence type="ECO:0000313" key="3">
    <source>
        <dbReference type="Proteomes" id="UP001159363"/>
    </source>
</evidence>
<feature type="region of interest" description="Disordered" evidence="1">
    <location>
        <begin position="274"/>
        <end position="307"/>
    </location>
</feature>
<name>A0ABQ9GD06_9NEOP</name>
<evidence type="ECO:0000256" key="1">
    <source>
        <dbReference type="SAM" id="MobiDB-lite"/>
    </source>
</evidence>
<reference evidence="2 3" key="1">
    <citation type="submission" date="2023-02" db="EMBL/GenBank/DDBJ databases">
        <title>LHISI_Scaffold_Assembly.</title>
        <authorList>
            <person name="Stuart O.P."/>
            <person name="Cleave R."/>
            <person name="Magrath M.J.L."/>
            <person name="Mikheyev A.S."/>
        </authorList>
    </citation>
    <scope>NUCLEOTIDE SEQUENCE [LARGE SCALE GENOMIC DNA]</scope>
    <source>
        <strain evidence="2">Daus_M_001</strain>
        <tissue evidence="2">Leg muscle</tissue>
    </source>
</reference>
<evidence type="ECO:0000313" key="2">
    <source>
        <dbReference type="EMBL" id="KAJ8870261.1"/>
    </source>
</evidence>
<feature type="compositionally biased region" description="Polar residues" evidence="1">
    <location>
        <begin position="283"/>
        <end position="303"/>
    </location>
</feature>
<dbReference type="EMBL" id="JARBHB010000013">
    <property type="protein sequence ID" value="KAJ8870261.1"/>
    <property type="molecule type" value="Genomic_DNA"/>
</dbReference>
<dbReference type="Proteomes" id="UP001159363">
    <property type="component" value="Chromosome 12"/>
</dbReference>
<organism evidence="2 3">
    <name type="scientific">Dryococelus australis</name>
    <dbReference type="NCBI Taxonomy" id="614101"/>
    <lineage>
        <taxon>Eukaryota</taxon>
        <taxon>Metazoa</taxon>
        <taxon>Ecdysozoa</taxon>
        <taxon>Arthropoda</taxon>
        <taxon>Hexapoda</taxon>
        <taxon>Insecta</taxon>
        <taxon>Pterygota</taxon>
        <taxon>Neoptera</taxon>
        <taxon>Polyneoptera</taxon>
        <taxon>Phasmatodea</taxon>
        <taxon>Verophasmatodea</taxon>
        <taxon>Anareolatae</taxon>
        <taxon>Phasmatidae</taxon>
        <taxon>Eurycanthinae</taxon>
        <taxon>Dryococelus</taxon>
    </lineage>
</organism>
<proteinExistence type="predicted"/>
<gene>
    <name evidence="2" type="ORF">PR048_029282</name>
</gene>
<feature type="region of interest" description="Disordered" evidence="1">
    <location>
        <begin position="399"/>
        <end position="426"/>
    </location>
</feature>